<reference evidence="1" key="2">
    <citation type="submission" date="2023-05" db="EMBL/GenBank/DDBJ databases">
        <authorList>
            <person name="Schelkunov M.I."/>
        </authorList>
    </citation>
    <scope>NUCLEOTIDE SEQUENCE</scope>
    <source>
        <strain evidence="1">Hsosn_3</strain>
        <tissue evidence="1">Leaf</tissue>
    </source>
</reference>
<sequence>MILLERNELLVVPLSSDQPNSLPSQVFGSHRHTRDEFELEAKYYNKTSRGLKLLKTIRFSHKHVNQDRWSSDDLTGAQTYEYANINEENRTDVLYKDRKKISFLDSHD</sequence>
<dbReference type="Proteomes" id="UP001237642">
    <property type="component" value="Unassembled WGS sequence"/>
</dbReference>
<organism evidence="1 2">
    <name type="scientific">Heracleum sosnowskyi</name>
    <dbReference type="NCBI Taxonomy" id="360622"/>
    <lineage>
        <taxon>Eukaryota</taxon>
        <taxon>Viridiplantae</taxon>
        <taxon>Streptophyta</taxon>
        <taxon>Embryophyta</taxon>
        <taxon>Tracheophyta</taxon>
        <taxon>Spermatophyta</taxon>
        <taxon>Magnoliopsida</taxon>
        <taxon>eudicotyledons</taxon>
        <taxon>Gunneridae</taxon>
        <taxon>Pentapetalae</taxon>
        <taxon>asterids</taxon>
        <taxon>campanulids</taxon>
        <taxon>Apiales</taxon>
        <taxon>Apiaceae</taxon>
        <taxon>Apioideae</taxon>
        <taxon>apioid superclade</taxon>
        <taxon>Tordylieae</taxon>
        <taxon>Tordyliinae</taxon>
        <taxon>Heracleum</taxon>
    </lineage>
</organism>
<gene>
    <name evidence="1" type="ORF">POM88_052210</name>
</gene>
<keyword evidence="2" id="KW-1185">Reference proteome</keyword>
<dbReference type="EMBL" id="JAUIZM010000012">
    <property type="protein sequence ID" value="KAK1353845.1"/>
    <property type="molecule type" value="Genomic_DNA"/>
</dbReference>
<comment type="caution">
    <text evidence="1">The sequence shown here is derived from an EMBL/GenBank/DDBJ whole genome shotgun (WGS) entry which is preliminary data.</text>
</comment>
<dbReference type="AlphaFoldDB" id="A0AAD8GTG1"/>
<evidence type="ECO:0000313" key="1">
    <source>
        <dbReference type="EMBL" id="KAK1353845.1"/>
    </source>
</evidence>
<name>A0AAD8GTG1_9APIA</name>
<evidence type="ECO:0000313" key="2">
    <source>
        <dbReference type="Proteomes" id="UP001237642"/>
    </source>
</evidence>
<reference evidence="1" key="1">
    <citation type="submission" date="2023-02" db="EMBL/GenBank/DDBJ databases">
        <title>Genome of toxic invasive species Heracleum sosnowskyi carries increased number of genes despite the absence of recent whole-genome duplications.</title>
        <authorList>
            <person name="Schelkunov M."/>
            <person name="Shtratnikova V."/>
            <person name="Makarenko M."/>
            <person name="Klepikova A."/>
            <person name="Omelchenko D."/>
            <person name="Novikova G."/>
            <person name="Obukhova E."/>
            <person name="Bogdanov V."/>
            <person name="Penin A."/>
            <person name="Logacheva M."/>
        </authorList>
    </citation>
    <scope>NUCLEOTIDE SEQUENCE</scope>
    <source>
        <strain evidence="1">Hsosn_3</strain>
        <tissue evidence="1">Leaf</tissue>
    </source>
</reference>
<protein>
    <submittedName>
        <fullName evidence="1">Uncharacterized protein</fullName>
    </submittedName>
</protein>
<accession>A0AAD8GTG1</accession>
<proteinExistence type="predicted"/>